<evidence type="ECO:0000313" key="3">
    <source>
        <dbReference type="Proteomes" id="UP000248882"/>
    </source>
</evidence>
<dbReference type="EMBL" id="QKZT01000004">
    <property type="protein sequence ID" value="PZX54872.1"/>
    <property type="molecule type" value="Genomic_DNA"/>
</dbReference>
<dbReference type="OrthoDB" id="1447715at2"/>
<comment type="caution">
    <text evidence="2">The sequence shown here is derived from an EMBL/GenBank/DDBJ whole genome shotgun (WGS) entry which is preliminary data.</text>
</comment>
<evidence type="ECO:0000313" key="2">
    <source>
        <dbReference type="EMBL" id="PZX54872.1"/>
    </source>
</evidence>
<accession>A0A2W7SVT7</accession>
<dbReference type="Proteomes" id="UP000248882">
    <property type="component" value="Unassembled WGS sequence"/>
</dbReference>
<name>A0A2W7SVT7_9BACT</name>
<evidence type="ECO:0000256" key="1">
    <source>
        <dbReference type="SAM" id="SignalP"/>
    </source>
</evidence>
<protein>
    <recommendedName>
        <fullName evidence="4">Lipoprotein</fullName>
    </recommendedName>
</protein>
<gene>
    <name evidence="2" type="ORF">LV85_01210</name>
</gene>
<keyword evidence="3" id="KW-1185">Reference proteome</keyword>
<dbReference type="PROSITE" id="PS51257">
    <property type="entry name" value="PROKAR_LIPOPROTEIN"/>
    <property type="match status" value="1"/>
</dbReference>
<evidence type="ECO:0008006" key="4">
    <source>
        <dbReference type="Google" id="ProtNLM"/>
    </source>
</evidence>
<dbReference type="RefSeq" id="WP_111317286.1">
    <property type="nucleotide sequence ID" value="NZ_QKZT01000004.1"/>
</dbReference>
<feature type="chain" id="PRO_5015986937" description="Lipoprotein" evidence="1">
    <location>
        <begin position="22"/>
        <end position="116"/>
    </location>
</feature>
<sequence>MKLKYYLAFTILLILSLQSCQDENTPLNQLEFYWDQTGCSDPWNTNSNNSIKETQKAVEDYLSDEGVKGAKVLSITGDGVEQGCEACFCTTGNRIYVTVPLDQIGKMIALGFKESN</sequence>
<dbReference type="AlphaFoldDB" id="A0A2W7SVT7"/>
<reference evidence="2 3" key="1">
    <citation type="submission" date="2018-06" db="EMBL/GenBank/DDBJ databases">
        <title>Genomic Encyclopedia of Archaeal and Bacterial Type Strains, Phase II (KMG-II): from individual species to whole genera.</title>
        <authorList>
            <person name="Goeker M."/>
        </authorList>
    </citation>
    <scope>NUCLEOTIDE SEQUENCE [LARGE SCALE GENOMIC DNA]</scope>
    <source>
        <strain evidence="2 3">DSM 19830</strain>
    </source>
</reference>
<keyword evidence="1" id="KW-0732">Signal</keyword>
<proteinExistence type="predicted"/>
<organism evidence="2 3">
    <name type="scientific">Algoriphagus chordae</name>
    <dbReference type="NCBI Taxonomy" id="237019"/>
    <lineage>
        <taxon>Bacteria</taxon>
        <taxon>Pseudomonadati</taxon>
        <taxon>Bacteroidota</taxon>
        <taxon>Cytophagia</taxon>
        <taxon>Cytophagales</taxon>
        <taxon>Cyclobacteriaceae</taxon>
        <taxon>Algoriphagus</taxon>
    </lineage>
</organism>
<feature type="signal peptide" evidence="1">
    <location>
        <begin position="1"/>
        <end position="21"/>
    </location>
</feature>